<keyword evidence="1" id="KW-0812">Transmembrane</keyword>
<comment type="caution">
    <text evidence="2">The sequence shown here is derived from an EMBL/GenBank/DDBJ whole genome shotgun (WGS) entry which is preliminary data.</text>
</comment>
<protein>
    <submittedName>
        <fullName evidence="2">Uncharacterized protein</fullName>
    </submittedName>
</protein>
<evidence type="ECO:0000256" key="1">
    <source>
        <dbReference type="SAM" id="Phobius"/>
    </source>
</evidence>
<keyword evidence="1" id="KW-0472">Membrane</keyword>
<proteinExistence type="predicted"/>
<accession>A0ABD0QDJ2</accession>
<sequence>RVPPSPRAQPRDLQISEAPCDGLSDQLVHSSHGEPAENEQRYYIQQLFCRYGQKDRLDFKGFQSLLCVWLGWSMKIWATIMFRKDGTHIQPGIRTFTRSPTSHTRHINIPTMRMNNIALPRSYRAAKHLALEPKAPLTVDLRDTIMTMTSTITVTIMIMTTTITVTVMITITVIMTMNTMIMRKTVTINTSTGMLRTVLTLKMTMTVLTKRAVNMHMKIMISVTKTTIIMTTITTNIPTLISMVQTAWSTTQRPLISHPKYSLLLELSFPPHNPEEIADHLKSKLIEATTKPASLLLRLVSWRQAEMTMSITARITALFSHRGAGERCQEKICL</sequence>
<dbReference type="Proteomes" id="UP001529510">
    <property type="component" value="Unassembled WGS sequence"/>
</dbReference>
<evidence type="ECO:0000313" key="3">
    <source>
        <dbReference type="Proteomes" id="UP001529510"/>
    </source>
</evidence>
<gene>
    <name evidence="2" type="ORF">M9458_020016</name>
</gene>
<dbReference type="AlphaFoldDB" id="A0ABD0QDJ2"/>
<evidence type="ECO:0000313" key="2">
    <source>
        <dbReference type="EMBL" id="KAL0184320.1"/>
    </source>
</evidence>
<keyword evidence="3" id="KW-1185">Reference proteome</keyword>
<feature type="transmembrane region" description="Helical" evidence="1">
    <location>
        <begin position="152"/>
        <end position="174"/>
    </location>
</feature>
<organism evidence="2 3">
    <name type="scientific">Cirrhinus mrigala</name>
    <name type="common">Mrigala</name>
    <dbReference type="NCBI Taxonomy" id="683832"/>
    <lineage>
        <taxon>Eukaryota</taxon>
        <taxon>Metazoa</taxon>
        <taxon>Chordata</taxon>
        <taxon>Craniata</taxon>
        <taxon>Vertebrata</taxon>
        <taxon>Euteleostomi</taxon>
        <taxon>Actinopterygii</taxon>
        <taxon>Neopterygii</taxon>
        <taxon>Teleostei</taxon>
        <taxon>Ostariophysi</taxon>
        <taxon>Cypriniformes</taxon>
        <taxon>Cyprinidae</taxon>
        <taxon>Labeoninae</taxon>
        <taxon>Labeonini</taxon>
        <taxon>Cirrhinus</taxon>
    </lineage>
</organism>
<name>A0ABD0QDJ2_CIRMR</name>
<dbReference type="EMBL" id="JAMKFB020000009">
    <property type="protein sequence ID" value="KAL0184320.1"/>
    <property type="molecule type" value="Genomic_DNA"/>
</dbReference>
<reference evidence="2 3" key="1">
    <citation type="submission" date="2024-05" db="EMBL/GenBank/DDBJ databases">
        <title>Genome sequencing and assembly of Indian major carp, Cirrhinus mrigala (Hamilton, 1822).</title>
        <authorList>
            <person name="Mohindra V."/>
            <person name="Chowdhury L.M."/>
            <person name="Lal K."/>
            <person name="Jena J.K."/>
        </authorList>
    </citation>
    <scope>NUCLEOTIDE SEQUENCE [LARGE SCALE GENOMIC DNA]</scope>
    <source>
        <strain evidence="2">CM1030</strain>
        <tissue evidence="2">Blood</tissue>
    </source>
</reference>
<feature type="non-terminal residue" evidence="2">
    <location>
        <position position="1"/>
    </location>
</feature>
<keyword evidence="1" id="KW-1133">Transmembrane helix</keyword>